<dbReference type="PANTHER" id="PTHR47843">
    <property type="entry name" value="BTB DOMAIN-CONTAINING PROTEIN-RELATED"/>
    <property type="match status" value="1"/>
</dbReference>
<dbReference type="CDD" id="cd18186">
    <property type="entry name" value="BTB_POZ_ZBTB_KLHL-like"/>
    <property type="match status" value="1"/>
</dbReference>
<feature type="domain" description="BTB" evidence="1">
    <location>
        <begin position="24"/>
        <end position="91"/>
    </location>
</feature>
<dbReference type="PANTHER" id="PTHR47843:SF7">
    <property type="entry name" value="BTB DOMAIN-CONTAINING PROTEIN"/>
    <property type="match status" value="1"/>
</dbReference>
<evidence type="ECO:0000259" key="1">
    <source>
        <dbReference type="PROSITE" id="PS50097"/>
    </source>
</evidence>
<dbReference type="AlphaFoldDB" id="A0A4Y8D4X3"/>
<sequence>MASETKPRSLGNGTFSDISGTQMVDLFVGPNKELIRVHKGILCRKIPYFDKMFNGPWVESANNSATFPEDKFESFDILIGWVYSGRLLFPLINEEKSEHFTSACRHLYVMCEKLRLAELMDEVMDHLRDAQRVHRLLYNVECIRAIYQEAQKGSGYRLFGLHTLIFVFRSPESGITGSWPTELIQSILKDNDDLCKDFLETLRDEVSNAKAITDPRVGNNCVYHSHKTDEECVKKQNKLKRNFYTAGLSN</sequence>
<comment type="caution">
    <text evidence="2">The sequence shown here is derived from an EMBL/GenBank/DDBJ whole genome shotgun (WGS) entry which is preliminary data.</text>
</comment>
<dbReference type="InterPro" id="IPR000210">
    <property type="entry name" value="BTB/POZ_dom"/>
</dbReference>
<accession>A0A4Y8D4X3</accession>
<organism evidence="2 3">
    <name type="scientific">Botryotinia calthae</name>
    <dbReference type="NCBI Taxonomy" id="38488"/>
    <lineage>
        <taxon>Eukaryota</taxon>
        <taxon>Fungi</taxon>
        <taxon>Dikarya</taxon>
        <taxon>Ascomycota</taxon>
        <taxon>Pezizomycotina</taxon>
        <taxon>Leotiomycetes</taxon>
        <taxon>Helotiales</taxon>
        <taxon>Sclerotiniaceae</taxon>
        <taxon>Botryotinia</taxon>
    </lineage>
</organism>
<dbReference type="Proteomes" id="UP000297299">
    <property type="component" value="Unassembled WGS sequence"/>
</dbReference>
<dbReference type="SMART" id="SM00225">
    <property type="entry name" value="BTB"/>
    <property type="match status" value="1"/>
</dbReference>
<dbReference type="EMBL" id="PHWZ01000115">
    <property type="protein sequence ID" value="TEY69491.1"/>
    <property type="molecule type" value="Genomic_DNA"/>
</dbReference>
<reference evidence="2 3" key="1">
    <citation type="submission" date="2017-11" db="EMBL/GenBank/DDBJ databases">
        <title>Comparative genomics of Botrytis spp.</title>
        <authorList>
            <person name="Valero-Jimenez C.A."/>
            <person name="Tapia P."/>
            <person name="Veloso J."/>
            <person name="Silva-Moreno E."/>
            <person name="Staats M."/>
            <person name="Valdes J.H."/>
            <person name="Van Kan J.A.L."/>
        </authorList>
    </citation>
    <scope>NUCLEOTIDE SEQUENCE [LARGE SCALE GENOMIC DNA]</scope>
    <source>
        <strain evidence="2 3">MUCL2830</strain>
    </source>
</reference>
<keyword evidence="3" id="KW-1185">Reference proteome</keyword>
<dbReference type="SUPFAM" id="SSF54695">
    <property type="entry name" value="POZ domain"/>
    <property type="match status" value="1"/>
</dbReference>
<dbReference type="Gene3D" id="3.30.710.10">
    <property type="entry name" value="Potassium Channel Kv1.1, Chain A"/>
    <property type="match status" value="1"/>
</dbReference>
<dbReference type="OrthoDB" id="6359816at2759"/>
<dbReference type="InterPro" id="IPR011333">
    <property type="entry name" value="SKP1/BTB/POZ_sf"/>
</dbReference>
<evidence type="ECO:0000313" key="3">
    <source>
        <dbReference type="Proteomes" id="UP000297299"/>
    </source>
</evidence>
<proteinExistence type="predicted"/>
<dbReference type="STRING" id="38488.A0A4Y8D4X3"/>
<protein>
    <recommendedName>
        <fullName evidence="1">BTB domain-containing protein</fullName>
    </recommendedName>
</protein>
<gene>
    <name evidence="2" type="ORF">BOTCAL_0115g00110</name>
</gene>
<evidence type="ECO:0000313" key="2">
    <source>
        <dbReference type="EMBL" id="TEY69491.1"/>
    </source>
</evidence>
<name>A0A4Y8D4X3_9HELO</name>
<dbReference type="Pfam" id="PF00651">
    <property type="entry name" value="BTB"/>
    <property type="match status" value="1"/>
</dbReference>
<dbReference type="PROSITE" id="PS50097">
    <property type="entry name" value="BTB"/>
    <property type="match status" value="1"/>
</dbReference>